<evidence type="ECO:0000256" key="12">
    <source>
        <dbReference type="ARBA" id="ARBA00023303"/>
    </source>
</evidence>
<keyword evidence="21" id="KW-1185">Reference proteome</keyword>
<evidence type="ECO:0000256" key="7">
    <source>
        <dbReference type="ARBA" id="ARBA00022882"/>
    </source>
</evidence>
<evidence type="ECO:0000256" key="18">
    <source>
        <dbReference type="SAM" id="Phobius"/>
    </source>
</evidence>
<protein>
    <recommendedName>
        <fullName evidence="3">G protein-activated inward rectifier potassium channel 1</fullName>
    </recommendedName>
    <alternativeName>
        <fullName evidence="14">Inward rectifier K(+) channel Kir3.1</fullName>
    </alternativeName>
    <alternativeName>
        <fullName evidence="13">Potassium channel, inwardly rectifying subfamily J member 3</fullName>
    </alternativeName>
</protein>
<dbReference type="PANTHER" id="PTHR11767:SF99">
    <property type="entry name" value="G PROTEIN-ACTIVATED INWARD RECTIFIER POTASSIUM CHANNEL 1"/>
    <property type="match status" value="1"/>
</dbReference>
<dbReference type="InterPro" id="IPR040445">
    <property type="entry name" value="Kir_TM"/>
</dbReference>
<dbReference type="GO" id="GO:0005886">
    <property type="term" value="C:plasma membrane"/>
    <property type="evidence" value="ECO:0007669"/>
    <property type="project" value="TreeGrafter"/>
</dbReference>
<gene>
    <name evidence="22" type="primary">LOC116941083</name>
</gene>
<comment type="similarity">
    <text evidence="2">Belongs to the inward rectifier-type potassium channel (TC 1.A.2.1) family. KCNJ3 subfamily.</text>
</comment>
<evidence type="ECO:0000256" key="13">
    <source>
        <dbReference type="ARBA" id="ARBA00031390"/>
    </source>
</evidence>
<feature type="compositionally biased region" description="Low complexity" evidence="17">
    <location>
        <begin position="490"/>
        <end position="511"/>
    </location>
</feature>
<evidence type="ECO:0000256" key="10">
    <source>
        <dbReference type="ARBA" id="ARBA00023065"/>
    </source>
</evidence>
<keyword evidence="4 16" id="KW-0813">Transport</keyword>
<evidence type="ECO:0000256" key="2">
    <source>
        <dbReference type="ARBA" id="ARBA00009002"/>
    </source>
</evidence>
<dbReference type="SUPFAM" id="SSF81324">
    <property type="entry name" value="Voltage-gated potassium channels"/>
    <property type="match status" value="1"/>
</dbReference>
<dbReference type="GO" id="GO:0034765">
    <property type="term" value="P:regulation of monoatomic ion transmembrane transport"/>
    <property type="evidence" value="ECO:0007669"/>
    <property type="project" value="TreeGrafter"/>
</dbReference>
<dbReference type="Proteomes" id="UP001318040">
    <property type="component" value="Chromosome 10"/>
</dbReference>
<evidence type="ECO:0000256" key="14">
    <source>
        <dbReference type="ARBA" id="ARBA00032145"/>
    </source>
</evidence>
<keyword evidence="11 18" id="KW-0472">Membrane</keyword>
<dbReference type="InterPro" id="IPR003274">
    <property type="entry name" value="K_chnl_inward-rec_Kir3.1"/>
</dbReference>
<evidence type="ECO:0000259" key="20">
    <source>
        <dbReference type="Pfam" id="PF17655"/>
    </source>
</evidence>
<evidence type="ECO:0000313" key="22">
    <source>
        <dbReference type="RefSeq" id="XP_032807591.1"/>
    </source>
</evidence>
<evidence type="ECO:0000256" key="1">
    <source>
        <dbReference type="ARBA" id="ARBA00004141"/>
    </source>
</evidence>
<keyword evidence="6 16" id="KW-0812">Transmembrane</keyword>
<dbReference type="Pfam" id="PF17655">
    <property type="entry name" value="IRK_C"/>
    <property type="match status" value="1"/>
</dbReference>
<dbReference type="PRINTS" id="PR01327">
    <property type="entry name" value="KIR31CHANNEL"/>
</dbReference>
<organism evidence="21 22">
    <name type="scientific">Petromyzon marinus</name>
    <name type="common">Sea lamprey</name>
    <dbReference type="NCBI Taxonomy" id="7757"/>
    <lineage>
        <taxon>Eukaryota</taxon>
        <taxon>Metazoa</taxon>
        <taxon>Chordata</taxon>
        <taxon>Craniata</taxon>
        <taxon>Vertebrata</taxon>
        <taxon>Cyclostomata</taxon>
        <taxon>Hyperoartia</taxon>
        <taxon>Petromyzontiformes</taxon>
        <taxon>Petromyzontidae</taxon>
        <taxon>Petromyzon</taxon>
    </lineage>
</organism>
<dbReference type="PRINTS" id="PR01320">
    <property type="entry name" value="KIRCHANNEL"/>
</dbReference>
<evidence type="ECO:0000256" key="3">
    <source>
        <dbReference type="ARBA" id="ARBA00015495"/>
    </source>
</evidence>
<dbReference type="FunFam" id="2.60.40.1400:FF:000006">
    <property type="entry name" value="G protein-activated inward rectifier potassium channel 1"/>
    <property type="match status" value="1"/>
</dbReference>
<comment type="catalytic activity">
    <reaction evidence="15">
        <text>K(+)(in) = K(+)(out)</text>
        <dbReference type="Rhea" id="RHEA:29463"/>
        <dbReference type="ChEBI" id="CHEBI:29103"/>
    </reaction>
</comment>
<keyword evidence="9 18" id="KW-1133">Transmembrane helix</keyword>
<name>A0AAJ7WRM2_PETMA</name>
<evidence type="ECO:0000256" key="17">
    <source>
        <dbReference type="SAM" id="MobiDB-lite"/>
    </source>
</evidence>
<keyword evidence="8 16" id="KW-0630">Potassium</keyword>
<sequence length="530" mass="58351">MSAFRRKPQGDEYCVVASVVGGTAAASGHGFRLGTNKKRQRFVQKNGRCNVQHGNVNREAFRYLSDIFTTLVDLKWRWNLFIFILTYTVAWLVMAALWWGIAYVRGDLDLGHEQGYVPCVANVHSFPSAFLFFIETEATIGYGFRYITEKCPEGIVLFLFQSLLGSIVDAFLVGCMFMKMSQPKKRAETLMFSETAVVSMRDGQLCLMFRVGNLRTSHMVSAQIRCKLLKSRQTAEGEFLPLDQLDLDVGFGTGADQLFLVSPLTICHVVNSKSPFFELSKRALQQTEQFEIVVILEGIVETTGMTCQARTSYTEDEVLWGHRFLPVMSLEDGFFRVDYSQFHATFEVPTPASSVREQEERSASSLESAFAASRDLRSPLSPRSLPALSPGRRNECAVDAVSGRSWGAPHPAAARSGPEDQLPAKLRKIGGGPGSRPPSCAARSRVNGVMGSMSAGDLAQARSPVAAAGPAACWGAGSLPEDVFPLSPCRSQYESRGQQQQQQQPQQQRSQLLPSAADTLPAKLRKMNGC</sequence>
<evidence type="ECO:0000256" key="15">
    <source>
        <dbReference type="ARBA" id="ARBA00034430"/>
    </source>
</evidence>
<dbReference type="AlphaFoldDB" id="A0AAJ7WRM2"/>
<evidence type="ECO:0000256" key="9">
    <source>
        <dbReference type="ARBA" id="ARBA00022989"/>
    </source>
</evidence>
<feature type="region of interest" description="Disordered" evidence="17">
    <location>
        <begin position="488"/>
        <end position="530"/>
    </location>
</feature>
<dbReference type="InterPro" id="IPR014756">
    <property type="entry name" value="Ig_E-set"/>
</dbReference>
<evidence type="ECO:0000259" key="19">
    <source>
        <dbReference type="Pfam" id="PF01007"/>
    </source>
</evidence>
<dbReference type="InterPro" id="IPR013518">
    <property type="entry name" value="K_chnl_inward-rec_Kir_cyto"/>
</dbReference>
<dbReference type="RefSeq" id="XP_032807591.1">
    <property type="nucleotide sequence ID" value="XM_032951700.1"/>
</dbReference>
<feature type="domain" description="Inward rectifier potassium channel C-terminal" evidence="20">
    <location>
        <begin position="190"/>
        <end position="361"/>
    </location>
</feature>
<dbReference type="FunFam" id="1.10.287.70:FF:000019">
    <property type="entry name" value="G protein-activated inward rectifier potassium channel 1"/>
    <property type="match status" value="1"/>
</dbReference>
<dbReference type="InterPro" id="IPR041647">
    <property type="entry name" value="IRK_C"/>
</dbReference>
<dbReference type="Gene3D" id="2.60.40.1400">
    <property type="entry name" value="G protein-activated inward rectifier potassium channel 1"/>
    <property type="match status" value="1"/>
</dbReference>
<evidence type="ECO:0000256" key="11">
    <source>
        <dbReference type="ARBA" id="ARBA00023136"/>
    </source>
</evidence>
<dbReference type="GO" id="GO:1990573">
    <property type="term" value="P:potassium ion import across plasma membrane"/>
    <property type="evidence" value="ECO:0007669"/>
    <property type="project" value="TreeGrafter"/>
</dbReference>
<evidence type="ECO:0000256" key="8">
    <source>
        <dbReference type="ARBA" id="ARBA00022958"/>
    </source>
</evidence>
<feature type="transmembrane region" description="Helical" evidence="18">
    <location>
        <begin position="155"/>
        <end position="177"/>
    </location>
</feature>
<accession>A0AAJ7WRM2</accession>
<feature type="compositionally biased region" description="Low complexity" evidence="17">
    <location>
        <begin position="374"/>
        <end position="391"/>
    </location>
</feature>
<feature type="transmembrane region" description="Helical" evidence="18">
    <location>
        <begin position="80"/>
        <end position="101"/>
    </location>
</feature>
<dbReference type="InterPro" id="IPR016449">
    <property type="entry name" value="K_chnl_inward-rec_Kir"/>
</dbReference>
<dbReference type="PANTHER" id="PTHR11767">
    <property type="entry name" value="INWARD RECTIFIER POTASSIUM CHANNEL"/>
    <property type="match status" value="1"/>
</dbReference>
<evidence type="ECO:0000256" key="4">
    <source>
        <dbReference type="ARBA" id="ARBA00022448"/>
    </source>
</evidence>
<evidence type="ECO:0000256" key="5">
    <source>
        <dbReference type="ARBA" id="ARBA00022538"/>
    </source>
</evidence>
<dbReference type="Gene3D" id="1.10.287.70">
    <property type="match status" value="1"/>
</dbReference>
<feature type="domain" description="Potassium channel inwardly rectifying transmembrane" evidence="19">
    <location>
        <begin position="43"/>
        <end position="183"/>
    </location>
</feature>
<feature type="region of interest" description="Disordered" evidence="17">
    <location>
        <begin position="374"/>
        <end position="393"/>
    </location>
</feature>
<dbReference type="Pfam" id="PF01007">
    <property type="entry name" value="IRK"/>
    <property type="match status" value="1"/>
</dbReference>
<keyword evidence="7 16" id="KW-0851">Voltage-gated channel</keyword>
<feature type="region of interest" description="Disordered" evidence="17">
    <location>
        <begin position="403"/>
        <end position="441"/>
    </location>
</feature>
<comment type="subcellular location">
    <subcellularLocation>
        <location evidence="1 16">Membrane</location>
        <topology evidence="1 16">Multi-pass membrane protein</topology>
    </subcellularLocation>
</comment>
<dbReference type="GO" id="GO:0034702">
    <property type="term" value="C:monoatomic ion channel complex"/>
    <property type="evidence" value="ECO:0007669"/>
    <property type="project" value="UniProtKB-KW"/>
</dbReference>
<evidence type="ECO:0000313" key="21">
    <source>
        <dbReference type="Proteomes" id="UP001318040"/>
    </source>
</evidence>
<keyword evidence="5 16" id="KW-0633">Potassium transport</keyword>
<reference evidence="22" key="1">
    <citation type="submission" date="2025-08" db="UniProtKB">
        <authorList>
            <consortium name="RefSeq"/>
        </authorList>
    </citation>
    <scope>IDENTIFICATION</scope>
    <source>
        <tissue evidence="22">Sperm</tissue>
    </source>
</reference>
<evidence type="ECO:0000256" key="16">
    <source>
        <dbReference type="RuleBase" id="RU003822"/>
    </source>
</evidence>
<evidence type="ECO:0000256" key="6">
    <source>
        <dbReference type="ARBA" id="ARBA00022692"/>
    </source>
</evidence>
<dbReference type="KEGG" id="pmrn:116941083"/>
<dbReference type="GO" id="GO:0015467">
    <property type="term" value="F:G-protein activated inward rectifier potassium channel activity"/>
    <property type="evidence" value="ECO:0007669"/>
    <property type="project" value="InterPro"/>
</dbReference>
<dbReference type="SUPFAM" id="SSF81296">
    <property type="entry name" value="E set domains"/>
    <property type="match status" value="1"/>
</dbReference>
<proteinExistence type="inferred from homology"/>
<keyword evidence="12 16" id="KW-0407">Ion channel</keyword>
<dbReference type="GeneID" id="116941083"/>
<keyword evidence="10 16" id="KW-0406">Ion transport</keyword>